<proteinExistence type="predicted"/>
<gene>
    <name evidence="1" type="ORF">CTRU02_214890</name>
</gene>
<dbReference type="Proteomes" id="UP000805649">
    <property type="component" value="Unassembled WGS sequence"/>
</dbReference>
<reference evidence="1 2" key="1">
    <citation type="journal article" date="2020" name="Phytopathology">
        <title>Genome Sequence Resources of Colletotrichum truncatum, C. plurivorum, C. musicola, and C. sojae: Four Species Pathogenic to Soybean (Glycine max).</title>
        <authorList>
            <person name="Rogerio F."/>
            <person name="Boufleur T.R."/>
            <person name="Ciampi-Guillardi M."/>
            <person name="Sukno S.A."/>
            <person name="Thon M.R."/>
            <person name="Massola Junior N.S."/>
            <person name="Baroncelli R."/>
        </authorList>
    </citation>
    <scope>NUCLEOTIDE SEQUENCE [LARGE SCALE GENOMIC DNA]</scope>
    <source>
        <strain evidence="1 2">CMES1059</strain>
    </source>
</reference>
<protein>
    <submittedName>
        <fullName evidence="1">Uncharacterized protein</fullName>
    </submittedName>
</protein>
<sequence>MTESWNTGSNFGSREGDWPEVDVDSDEEGTEAMRRAEAAMHATIERSIPQRNQHPTHEAIPESLYIKAEKHQDQLTLEERQRLLSRGDVVGKALAYPDSLTIDEIHEVLLWPPVDVVHANIQQATCGTLSTPRELYAKAKDALDRGQFDTMLNDCEIALLSRSFHPVDDPSFSPGTIMEALGEPGNGKALALMSERMGLAVDVLQAAMIRQMRTSTPMSLLLGFSSAAGPSLSMPIPRVSSAEPLQDRLRHRHEFQSLNRVNAIGYPEHQSNHNNVTDDGTTFPQTTSVPFPSSNGFPPASFQSASPSLLLPTSWPAAPPPSRVDLFGAGPWPPMATPCDPIALFRDATQLLGYDVSPGWSTLTEDQKEVYRGRSETLRREAWAEHNAALARQTPTITISSREEGQSPRQLHQRNFSRGERLPGVPRRPALITGLRVFHAELGLGMDFQDVLRRWEGLAEEQKVAYDGMAARDNAANWAAYQQGMS</sequence>
<keyword evidence="2" id="KW-1185">Reference proteome</keyword>
<name>A0ACC3YE25_COLTU</name>
<dbReference type="EMBL" id="VUJX02000012">
    <property type="protein sequence ID" value="KAL0930070.1"/>
    <property type="molecule type" value="Genomic_DNA"/>
</dbReference>
<comment type="caution">
    <text evidence="1">The sequence shown here is derived from an EMBL/GenBank/DDBJ whole genome shotgun (WGS) entry which is preliminary data.</text>
</comment>
<evidence type="ECO:0000313" key="2">
    <source>
        <dbReference type="Proteomes" id="UP000805649"/>
    </source>
</evidence>
<organism evidence="1 2">
    <name type="scientific">Colletotrichum truncatum</name>
    <name type="common">Anthracnose fungus</name>
    <name type="synonym">Colletotrichum capsici</name>
    <dbReference type="NCBI Taxonomy" id="5467"/>
    <lineage>
        <taxon>Eukaryota</taxon>
        <taxon>Fungi</taxon>
        <taxon>Dikarya</taxon>
        <taxon>Ascomycota</taxon>
        <taxon>Pezizomycotina</taxon>
        <taxon>Sordariomycetes</taxon>
        <taxon>Hypocreomycetidae</taxon>
        <taxon>Glomerellales</taxon>
        <taxon>Glomerellaceae</taxon>
        <taxon>Colletotrichum</taxon>
        <taxon>Colletotrichum truncatum species complex</taxon>
    </lineage>
</organism>
<accession>A0ACC3YE25</accession>
<evidence type="ECO:0000313" key="1">
    <source>
        <dbReference type="EMBL" id="KAL0930070.1"/>
    </source>
</evidence>